<proteinExistence type="predicted"/>
<dbReference type="GO" id="GO:0003700">
    <property type="term" value="F:DNA-binding transcription factor activity"/>
    <property type="evidence" value="ECO:0007669"/>
    <property type="project" value="TreeGrafter"/>
</dbReference>
<evidence type="ECO:0000259" key="2">
    <source>
        <dbReference type="PROSITE" id="PS50943"/>
    </source>
</evidence>
<evidence type="ECO:0000313" key="4">
    <source>
        <dbReference type="Proteomes" id="UP000239352"/>
    </source>
</evidence>
<dbReference type="CDD" id="cd02209">
    <property type="entry name" value="cupin_XRE_C"/>
    <property type="match status" value="1"/>
</dbReference>
<dbReference type="GO" id="GO:0005829">
    <property type="term" value="C:cytosol"/>
    <property type="evidence" value="ECO:0007669"/>
    <property type="project" value="TreeGrafter"/>
</dbReference>
<dbReference type="EMBL" id="PVSR01000003">
    <property type="protein sequence ID" value="PRW64659.1"/>
    <property type="molecule type" value="Genomic_DNA"/>
</dbReference>
<dbReference type="PANTHER" id="PTHR46797">
    <property type="entry name" value="HTH-TYPE TRANSCRIPTIONAL REGULATOR"/>
    <property type="match status" value="1"/>
</dbReference>
<feature type="domain" description="HTH cro/C1-type" evidence="2">
    <location>
        <begin position="45"/>
        <end position="99"/>
    </location>
</feature>
<dbReference type="InterPro" id="IPR011051">
    <property type="entry name" value="RmlC_Cupin_sf"/>
</dbReference>
<dbReference type="Proteomes" id="UP000239352">
    <property type="component" value="Unassembled WGS sequence"/>
</dbReference>
<dbReference type="AlphaFoldDB" id="A0A2T0GZX5"/>
<organism evidence="3 4">
    <name type="scientific">Actinopolyspora mortivallis</name>
    <dbReference type="NCBI Taxonomy" id="33906"/>
    <lineage>
        <taxon>Bacteria</taxon>
        <taxon>Bacillati</taxon>
        <taxon>Actinomycetota</taxon>
        <taxon>Actinomycetes</taxon>
        <taxon>Actinopolysporales</taxon>
        <taxon>Actinopolysporaceae</taxon>
        <taxon>Actinopolyspora</taxon>
    </lineage>
</organism>
<dbReference type="InterPro" id="IPR014710">
    <property type="entry name" value="RmlC-like_jellyroll"/>
</dbReference>
<dbReference type="CDD" id="cd00093">
    <property type="entry name" value="HTH_XRE"/>
    <property type="match status" value="1"/>
</dbReference>
<dbReference type="InterPro" id="IPR010982">
    <property type="entry name" value="Lambda_DNA-bd_dom_sf"/>
</dbReference>
<comment type="caution">
    <text evidence="3">The sequence shown here is derived from an EMBL/GenBank/DDBJ whole genome shotgun (WGS) entry which is preliminary data.</text>
</comment>
<dbReference type="SMART" id="SM00530">
    <property type="entry name" value="HTH_XRE"/>
    <property type="match status" value="1"/>
</dbReference>
<dbReference type="SUPFAM" id="SSF47413">
    <property type="entry name" value="lambda repressor-like DNA-binding domains"/>
    <property type="match status" value="1"/>
</dbReference>
<evidence type="ECO:0000256" key="1">
    <source>
        <dbReference type="ARBA" id="ARBA00023125"/>
    </source>
</evidence>
<dbReference type="PANTHER" id="PTHR46797:SF1">
    <property type="entry name" value="METHYLPHOSPHONATE SYNTHASE"/>
    <property type="match status" value="1"/>
</dbReference>
<sequence>MSRILRPLPLGWWSVSPGGDTGEVLADIQSSPASRSRGRAIGAHVRFIRNARGLTSAELARRAGISKAALSSIEAGGGNPTIGTLDALAAALALPLADLVNSHGVESPVKIPGTEYDPHAPTRELLRRLHGSYSVEIWKLRVPPEHETSGAPHAPGTVENLVVASGELRAGADSDLVDLVAGDCLSFAGDQPHSYITGRSPADVTVIIASPQYPSTQM</sequence>
<dbReference type="Gene3D" id="2.60.120.10">
    <property type="entry name" value="Jelly Rolls"/>
    <property type="match status" value="1"/>
</dbReference>
<keyword evidence="1" id="KW-0238">DNA-binding</keyword>
<dbReference type="InParanoid" id="A0A2T0GZX5"/>
<dbReference type="SUPFAM" id="SSF51182">
    <property type="entry name" value="RmlC-like cupins"/>
    <property type="match status" value="1"/>
</dbReference>
<gene>
    <name evidence="3" type="ORF">CEP50_04760</name>
</gene>
<dbReference type="PROSITE" id="PS50943">
    <property type="entry name" value="HTH_CROC1"/>
    <property type="match status" value="1"/>
</dbReference>
<protein>
    <submittedName>
        <fullName evidence="3">Transcriptional regulator</fullName>
    </submittedName>
</protein>
<dbReference type="Pfam" id="PF01381">
    <property type="entry name" value="HTH_3"/>
    <property type="match status" value="1"/>
</dbReference>
<dbReference type="GO" id="GO:0003677">
    <property type="term" value="F:DNA binding"/>
    <property type="evidence" value="ECO:0007669"/>
    <property type="project" value="UniProtKB-KW"/>
</dbReference>
<dbReference type="InterPro" id="IPR001387">
    <property type="entry name" value="Cro/C1-type_HTH"/>
</dbReference>
<dbReference type="InterPro" id="IPR050807">
    <property type="entry name" value="TransReg_Diox_bact_type"/>
</dbReference>
<name>A0A2T0GZX5_ACTMO</name>
<dbReference type="Gene3D" id="1.10.260.40">
    <property type="entry name" value="lambda repressor-like DNA-binding domains"/>
    <property type="match status" value="1"/>
</dbReference>
<keyword evidence="4" id="KW-1185">Reference proteome</keyword>
<evidence type="ECO:0000313" key="3">
    <source>
        <dbReference type="EMBL" id="PRW64659.1"/>
    </source>
</evidence>
<accession>A0A2T0GZX5</accession>
<reference evidence="3 4" key="1">
    <citation type="submission" date="2018-03" db="EMBL/GenBank/DDBJ databases">
        <title>Actinopolyspora mortivallis from Sahara, screening for active biomolecules.</title>
        <authorList>
            <person name="Selama O."/>
            <person name="Wellington E.M.H."/>
            <person name="Hacene H."/>
        </authorList>
    </citation>
    <scope>NUCLEOTIDE SEQUENCE [LARGE SCALE GENOMIC DNA]</scope>
    <source>
        <strain evidence="3 4">M5A</strain>
    </source>
</reference>